<feature type="compositionally biased region" description="Basic and acidic residues" evidence="1">
    <location>
        <begin position="265"/>
        <end position="279"/>
    </location>
</feature>
<dbReference type="EMBL" id="CAJZBQ010000023">
    <property type="protein sequence ID" value="CAG9319652.1"/>
    <property type="molecule type" value="Genomic_DNA"/>
</dbReference>
<feature type="compositionally biased region" description="Basic and acidic residues" evidence="1">
    <location>
        <begin position="287"/>
        <end position="307"/>
    </location>
</feature>
<evidence type="ECO:0008006" key="4">
    <source>
        <dbReference type="Google" id="ProtNLM"/>
    </source>
</evidence>
<reference evidence="2" key="1">
    <citation type="submission" date="2021-09" db="EMBL/GenBank/DDBJ databases">
        <authorList>
            <consortium name="AG Swart"/>
            <person name="Singh M."/>
            <person name="Singh A."/>
            <person name="Seah K."/>
            <person name="Emmerich C."/>
        </authorList>
    </citation>
    <scope>NUCLEOTIDE SEQUENCE</scope>
    <source>
        <strain evidence="2">ATCC30299</strain>
    </source>
</reference>
<dbReference type="PANTHER" id="PTHR10933:SF9">
    <property type="entry name" value="IMMUNOGLOBULIN-BINDING PROTEIN 1"/>
    <property type="match status" value="1"/>
</dbReference>
<dbReference type="Gene3D" id="1.25.40.540">
    <property type="entry name" value="TAP42-like family"/>
    <property type="match status" value="1"/>
</dbReference>
<sequence>MDTLTSQFAALKGLAEGFEEFKDLTPENVDNAILIANSLKQVIAREALFSSNELLEDLPTEHIKLLLTPYYHALVLLKNTDQAKRKSNLEFSQGSFEEFLNYLDNYRVVDEKFIERWKTPAEPTRDQKIADFKAKKAIEQQIQLLESRNNPDDLRDLYKLQLQHAASHTLDQLRFVKLELQVLEFKSTQETNPLPPPPPQRPPQILKIDESNVNLINPLISSGADIAKARHNIEHQVFQPGHRQPLYTIEEWGEIECKMCMEREEKQKQAELERKREQEENPEDYEEQKRKNDAGWDDWKDMHEKGAGNRNGR</sequence>
<evidence type="ECO:0000313" key="3">
    <source>
        <dbReference type="Proteomes" id="UP001162131"/>
    </source>
</evidence>
<name>A0AAU9J5Q8_9CILI</name>
<comment type="caution">
    <text evidence="2">The sequence shown here is derived from an EMBL/GenBank/DDBJ whole genome shotgun (WGS) entry which is preliminary data.</text>
</comment>
<dbReference type="GO" id="GO:0005829">
    <property type="term" value="C:cytosol"/>
    <property type="evidence" value="ECO:0007669"/>
    <property type="project" value="TreeGrafter"/>
</dbReference>
<keyword evidence="3" id="KW-1185">Reference proteome</keyword>
<dbReference type="InterPro" id="IPR038511">
    <property type="entry name" value="TAP42/TAP46-like_sf"/>
</dbReference>
<dbReference type="GO" id="GO:0051721">
    <property type="term" value="F:protein phosphatase 2A binding"/>
    <property type="evidence" value="ECO:0007669"/>
    <property type="project" value="TreeGrafter"/>
</dbReference>
<gene>
    <name evidence="2" type="ORF">BSTOLATCC_MIC24203</name>
</gene>
<proteinExistence type="predicted"/>
<dbReference type="GO" id="GO:0035303">
    <property type="term" value="P:regulation of dephosphorylation"/>
    <property type="evidence" value="ECO:0007669"/>
    <property type="project" value="TreeGrafter"/>
</dbReference>
<evidence type="ECO:0000313" key="2">
    <source>
        <dbReference type="EMBL" id="CAG9319652.1"/>
    </source>
</evidence>
<protein>
    <recommendedName>
        <fullName evidence="4">TAP42-like protein</fullName>
    </recommendedName>
</protein>
<dbReference type="AlphaFoldDB" id="A0AAU9J5Q8"/>
<feature type="region of interest" description="Disordered" evidence="1">
    <location>
        <begin position="265"/>
        <end position="313"/>
    </location>
</feature>
<organism evidence="2 3">
    <name type="scientific">Blepharisma stoltei</name>
    <dbReference type="NCBI Taxonomy" id="1481888"/>
    <lineage>
        <taxon>Eukaryota</taxon>
        <taxon>Sar</taxon>
        <taxon>Alveolata</taxon>
        <taxon>Ciliophora</taxon>
        <taxon>Postciliodesmatophora</taxon>
        <taxon>Heterotrichea</taxon>
        <taxon>Heterotrichida</taxon>
        <taxon>Blepharismidae</taxon>
        <taxon>Blepharisma</taxon>
    </lineage>
</organism>
<dbReference type="Pfam" id="PF04177">
    <property type="entry name" value="TAP42"/>
    <property type="match status" value="1"/>
</dbReference>
<dbReference type="PANTHER" id="PTHR10933">
    <property type="entry name" value="IMMUNOGLOBULIN-BINDING PROTEIN 1"/>
    <property type="match status" value="1"/>
</dbReference>
<dbReference type="Proteomes" id="UP001162131">
    <property type="component" value="Unassembled WGS sequence"/>
</dbReference>
<accession>A0AAU9J5Q8</accession>
<dbReference type="InterPro" id="IPR007304">
    <property type="entry name" value="TAP46-like"/>
</dbReference>
<dbReference type="GO" id="GO:0009966">
    <property type="term" value="P:regulation of signal transduction"/>
    <property type="evidence" value="ECO:0007669"/>
    <property type="project" value="InterPro"/>
</dbReference>
<evidence type="ECO:0000256" key="1">
    <source>
        <dbReference type="SAM" id="MobiDB-lite"/>
    </source>
</evidence>